<evidence type="ECO:0000256" key="4">
    <source>
        <dbReference type="SAM" id="MobiDB-lite"/>
    </source>
</evidence>
<dbReference type="PANTHER" id="PTHR10302">
    <property type="entry name" value="SINGLE-STRANDED DNA-BINDING PROTEIN"/>
    <property type="match status" value="1"/>
</dbReference>
<evidence type="ECO:0000256" key="2">
    <source>
        <dbReference type="HAMAP-Rule" id="MF_00984"/>
    </source>
</evidence>
<evidence type="ECO:0000313" key="5">
    <source>
        <dbReference type="EMBL" id="KJM63757.1"/>
    </source>
</evidence>
<dbReference type="PROSITE" id="PS50935">
    <property type="entry name" value="SSB"/>
    <property type="match status" value="1"/>
</dbReference>
<reference evidence="5 6" key="1">
    <citation type="submission" date="2015-03" db="EMBL/GenBank/DDBJ databases">
        <authorList>
            <person name="McCorrison J."/>
            <person name="Sanka R."/>
            <person name="Adams M."/>
            <person name="Brinkac L."/>
            <person name="Nierman W."/>
            <person name="Sutton G."/>
            <person name="Nelson K."/>
            <person name="Kiedrowski L."/>
            <person name="Guerrero D."/>
            <person name="Bonomo R."/>
        </authorList>
    </citation>
    <scope>NUCLEOTIDE SEQUENCE [LARGE SCALE GENOMIC DNA]</scope>
    <source>
        <strain evidence="5 6">39373</strain>
    </source>
</reference>
<dbReference type="SUPFAM" id="SSF50249">
    <property type="entry name" value="Nucleic acid-binding proteins"/>
    <property type="match status" value="1"/>
</dbReference>
<feature type="region of interest" description="Disordered" evidence="4">
    <location>
        <begin position="99"/>
        <end position="125"/>
    </location>
</feature>
<dbReference type="EMBL" id="JZYN01000032">
    <property type="protein sequence ID" value="KJM63757.1"/>
    <property type="molecule type" value="Genomic_DNA"/>
</dbReference>
<evidence type="ECO:0000256" key="1">
    <source>
        <dbReference type="ARBA" id="ARBA00023125"/>
    </source>
</evidence>
<dbReference type="CDD" id="cd04496">
    <property type="entry name" value="SSB_OBF"/>
    <property type="match status" value="1"/>
</dbReference>
<dbReference type="RefSeq" id="WP_045347002.1">
    <property type="nucleotide sequence ID" value="NZ_JZYN01000032.1"/>
</dbReference>
<dbReference type="HAMAP" id="MF_00984">
    <property type="entry name" value="SSB"/>
    <property type="match status" value="1"/>
</dbReference>
<evidence type="ECO:0000313" key="6">
    <source>
        <dbReference type="Proteomes" id="UP000033679"/>
    </source>
</evidence>
<accession>A0A837FC77</accession>
<feature type="compositionally biased region" description="Polar residues" evidence="4">
    <location>
        <begin position="102"/>
        <end position="112"/>
    </location>
</feature>
<dbReference type="GO" id="GO:0003697">
    <property type="term" value="F:single-stranded DNA binding"/>
    <property type="evidence" value="ECO:0007669"/>
    <property type="project" value="UniProtKB-UniRule"/>
</dbReference>
<comment type="subunit">
    <text evidence="2">Homotetramer.</text>
</comment>
<comment type="caution">
    <text evidence="2">Lacks conserved residue(s) required for the propagation of feature annotation.</text>
</comment>
<dbReference type="PANTHER" id="PTHR10302:SF0">
    <property type="entry name" value="SINGLE-STRANDED DNA-BINDING PROTEIN, MITOCHONDRIAL"/>
    <property type="match status" value="1"/>
</dbReference>
<organism evidence="5 6">
    <name type="scientific">Enterobacter hormaechei subsp. xiangfangensis</name>
    <dbReference type="NCBI Taxonomy" id="1296536"/>
    <lineage>
        <taxon>Bacteria</taxon>
        <taxon>Pseudomonadati</taxon>
        <taxon>Pseudomonadota</taxon>
        <taxon>Gammaproteobacteria</taxon>
        <taxon>Enterobacterales</taxon>
        <taxon>Enterobacteriaceae</taxon>
        <taxon>Enterobacter</taxon>
        <taxon>Enterobacter cloacae complex</taxon>
    </lineage>
</organism>
<dbReference type="InterPro" id="IPR000424">
    <property type="entry name" value="Primosome_PriB/ssb"/>
</dbReference>
<dbReference type="GO" id="GO:0009295">
    <property type="term" value="C:nucleoid"/>
    <property type="evidence" value="ECO:0007669"/>
    <property type="project" value="TreeGrafter"/>
</dbReference>
<evidence type="ECO:0000256" key="3">
    <source>
        <dbReference type="PIRNR" id="PIRNR002070"/>
    </source>
</evidence>
<dbReference type="NCBIfam" id="TIGR00621">
    <property type="entry name" value="ssb"/>
    <property type="match status" value="1"/>
</dbReference>
<dbReference type="Pfam" id="PF00436">
    <property type="entry name" value="SSB"/>
    <property type="match status" value="1"/>
</dbReference>
<comment type="caution">
    <text evidence="5">The sequence shown here is derived from an EMBL/GenBank/DDBJ whole genome shotgun (WGS) entry which is preliminary data.</text>
</comment>
<dbReference type="Proteomes" id="UP000033679">
    <property type="component" value="Unassembled WGS sequence"/>
</dbReference>
<dbReference type="InterPro" id="IPR012340">
    <property type="entry name" value="NA-bd_OB-fold"/>
</dbReference>
<protein>
    <recommendedName>
        <fullName evidence="2 3">Single-stranded DNA-binding protein</fullName>
        <shortName evidence="2">SSB</shortName>
    </recommendedName>
</protein>
<dbReference type="InterPro" id="IPR011344">
    <property type="entry name" value="ssDNA-bd"/>
</dbReference>
<keyword evidence="1 2" id="KW-0238">DNA-binding</keyword>
<sequence>MSINVIVASGNIGKDAEQRWTQNQKCIASFSLPVKQGFGEREKTSWVKCMLFGAKAEKLPQYLTKGIKVTVTGEFVMEEWTDQNGGKRSQPVIIVNDIDFGSSGNKQATQQHSEPEPDYDPSIPF</sequence>
<dbReference type="Gene3D" id="2.40.50.140">
    <property type="entry name" value="Nucleic acid-binding proteins"/>
    <property type="match status" value="1"/>
</dbReference>
<proteinExistence type="inferred from homology"/>
<dbReference type="PIRSF" id="PIRSF002070">
    <property type="entry name" value="SSB"/>
    <property type="match status" value="1"/>
</dbReference>
<gene>
    <name evidence="5" type="ORF">SS59_21100</name>
</gene>
<name>A0A837FC77_9ENTR</name>
<dbReference type="AlphaFoldDB" id="A0A837FC77"/>
<dbReference type="GO" id="GO:0006260">
    <property type="term" value="P:DNA replication"/>
    <property type="evidence" value="ECO:0007669"/>
    <property type="project" value="InterPro"/>
</dbReference>